<keyword evidence="3" id="KW-1185">Reference proteome</keyword>
<name>A0ABD1IQ18_SALDI</name>
<dbReference type="Proteomes" id="UP001567538">
    <property type="component" value="Unassembled WGS sequence"/>
</dbReference>
<dbReference type="InterPro" id="IPR012337">
    <property type="entry name" value="RNaseH-like_sf"/>
</dbReference>
<sequence length="273" mass="31390">MCVLYYMIDKWLKYFSEIPTVFLIANVLDPKWKLAGTSKILDFYYNNLSTIDLGPLQELQDDTNNEFGVNLTETFQIYLPNRSTIQHTFEFNLRTLYAEYEAKYNETHQVRSRPSTQQHNFGFTFQTDYDDPDAQSQLADLYGYTTGGRSTSAGSVSELDIYYESRFSFNDEGPTPAQIDVLDWWGTHEKDFPILASMAKEIFSVPASTVAVESAFSVGACVLDERRSNLSARNMEAVMLLDDWCKADIRDQEPNWDTRVEEEGEEYTEDEAS</sequence>
<dbReference type="PANTHER" id="PTHR23272">
    <property type="entry name" value="BED FINGER-RELATED"/>
    <property type="match status" value="1"/>
</dbReference>
<feature type="domain" description="HAT C-terminal dimerisation" evidence="1">
    <location>
        <begin position="158"/>
        <end position="244"/>
    </location>
</feature>
<accession>A0ABD1IQ18</accession>
<dbReference type="InterPro" id="IPR008906">
    <property type="entry name" value="HATC_C_dom"/>
</dbReference>
<dbReference type="PANTHER" id="PTHR23272:SF190">
    <property type="entry name" value="ZINC FINGER, BED-TYPE-RELATED"/>
    <property type="match status" value="1"/>
</dbReference>
<reference evidence="2 3" key="1">
    <citation type="submission" date="2024-06" db="EMBL/GenBank/DDBJ databases">
        <title>A chromosome level genome sequence of Diviner's sage (Salvia divinorum).</title>
        <authorList>
            <person name="Ford S.A."/>
            <person name="Ro D.-K."/>
            <person name="Ness R.W."/>
            <person name="Phillips M.A."/>
        </authorList>
    </citation>
    <scope>NUCLEOTIDE SEQUENCE [LARGE SCALE GENOMIC DNA]</scope>
    <source>
        <strain evidence="2">SAF-2024a</strain>
        <tissue evidence="2">Leaf</tissue>
    </source>
</reference>
<evidence type="ECO:0000259" key="1">
    <source>
        <dbReference type="Pfam" id="PF05699"/>
    </source>
</evidence>
<evidence type="ECO:0000313" key="2">
    <source>
        <dbReference type="EMBL" id="KAL1569306.1"/>
    </source>
</evidence>
<dbReference type="AlphaFoldDB" id="A0ABD1IQ18"/>
<dbReference type="EMBL" id="JBEAFC010000001">
    <property type="protein sequence ID" value="KAL1569306.1"/>
    <property type="molecule type" value="Genomic_DNA"/>
</dbReference>
<dbReference type="SUPFAM" id="SSF53098">
    <property type="entry name" value="Ribonuclease H-like"/>
    <property type="match status" value="1"/>
</dbReference>
<dbReference type="Pfam" id="PF05699">
    <property type="entry name" value="Dimer_Tnp_hAT"/>
    <property type="match status" value="1"/>
</dbReference>
<protein>
    <recommendedName>
        <fullName evidence="1">HAT C-terminal dimerisation domain-containing protein</fullName>
    </recommendedName>
</protein>
<comment type="caution">
    <text evidence="2">The sequence shown here is derived from an EMBL/GenBank/DDBJ whole genome shotgun (WGS) entry which is preliminary data.</text>
</comment>
<organism evidence="2 3">
    <name type="scientific">Salvia divinorum</name>
    <name type="common">Maria pastora</name>
    <name type="synonym">Diviner's sage</name>
    <dbReference type="NCBI Taxonomy" id="28513"/>
    <lineage>
        <taxon>Eukaryota</taxon>
        <taxon>Viridiplantae</taxon>
        <taxon>Streptophyta</taxon>
        <taxon>Embryophyta</taxon>
        <taxon>Tracheophyta</taxon>
        <taxon>Spermatophyta</taxon>
        <taxon>Magnoliopsida</taxon>
        <taxon>eudicotyledons</taxon>
        <taxon>Gunneridae</taxon>
        <taxon>Pentapetalae</taxon>
        <taxon>asterids</taxon>
        <taxon>lamiids</taxon>
        <taxon>Lamiales</taxon>
        <taxon>Lamiaceae</taxon>
        <taxon>Nepetoideae</taxon>
        <taxon>Mentheae</taxon>
        <taxon>Salviinae</taxon>
        <taxon>Salvia</taxon>
        <taxon>Salvia subgen. Calosphace</taxon>
    </lineage>
</organism>
<evidence type="ECO:0000313" key="3">
    <source>
        <dbReference type="Proteomes" id="UP001567538"/>
    </source>
</evidence>
<proteinExistence type="predicted"/>
<gene>
    <name evidence="2" type="ORF">AAHA92_00798</name>
</gene>